<accession>K3W3E5</accession>
<dbReference type="GeneID" id="20359191"/>
<proteinExistence type="predicted"/>
<dbReference type="EMBL" id="AFNW01000011">
    <property type="protein sequence ID" value="EKJ79260.1"/>
    <property type="molecule type" value="Genomic_DNA"/>
</dbReference>
<dbReference type="AlphaFoldDB" id="K3W3E5"/>
<dbReference type="KEGG" id="fpu:FPSE_00571"/>
<reference evidence="1 2" key="1">
    <citation type="journal article" date="2012" name="PLoS Pathog.">
        <title>Comparative pathogenomics reveals horizontally acquired novel virulence genes in fungi infecting cereal hosts.</title>
        <authorList>
            <person name="Gardiner D.M."/>
            <person name="McDonald M.C."/>
            <person name="Covarelli L."/>
            <person name="Solomon P.S."/>
            <person name="Rusu A.G."/>
            <person name="Marshall M."/>
            <person name="Kazan K."/>
            <person name="Chakraborty S."/>
            <person name="McDonald B.A."/>
            <person name="Manners J.M."/>
        </authorList>
    </citation>
    <scope>NUCLEOTIDE SEQUENCE [LARGE SCALE GENOMIC DNA]</scope>
    <source>
        <strain evidence="1 2">CS3096</strain>
    </source>
</reference>
<organism evidence="1 2">
    <name type="scientific">Fusarium pseudograminearum (strain CS3096)</name>
    <name type="common">Wheat and barley crown-rot fungus</name>
    <dbReference type="NCBI Taxonomy" id="1028729"/>
    <lineage>
        <taxon>Eukaryota</taxon>
        <taxon>Fungi</taxon>
        <taxon>Dikarya</taxon>
        <taxon>Ascomycota</taxon>
        <taxon>Pezizomycotina</taxon>
        <taxon>Sordariomycetes</taxon>
        <taxon>Hypocreomycetidae</taxon>
        <taxon>Hypocreales</taxon>
        <taxon>Nectriaceae</taxon>
        <taxon>Fusarium</taxon>
    </lineage>
</organism>
<comment type="caution">
    <text evidence="1">The sequence shown here is derived from an EMBL/GenBank/DDBJ whole genome shotgun (WGS) entry which is preliminary data.</text>
</comment>
<dbReference type="HOGENOM" id="CLU_2922743_0_0_1"/>
<dbReference type="RefSeq" id="XP_009251966.1">
    <property type="nucleotide sequence ID" value="XM_009253691.1"/>
</dbReference>
<dbReference type="Proteomes" id="UP000007978">
    <property type="component" value="Chromosome 1"/>
</dbReference>
<evidence type="ECO:0000313" key="1">
    <source>
        <dbReference type="EMBL" id="EKJ79260.1"/>
    </source>
</evidence>
<keyword evidence="2" id="KW-1185">Reference proteome</keyword>
<protein>
    <submittedName>
        <fullName evidence="1">Uncharacterized protein</fullName>
    </submittedName>
</protein>
<sequence length="61" mass="6735">MVWVAMSLSVNVVAKLNCNTDHTGHRNSPLSHFHRIGQEVMPISTLYLYLCGVGLQIPTSP</sequence>
<gene>
    <name evidence="1" type="ORF">FPSE_00571</name>
</gene>
<name>K3W3E5_FUSPC</name>
<evidence type="ECO:0000313" key="2">
    <source>
        <dbReference type="Proteomes" id="UP000007978"/>
    </source>
</evidence>